<dbReference type="AlphaFoldDB" id="A0A9D4UTV4"/>
<comment type="caution">
    <text evidence="1">The sequence shown here is derived from an EMBL/GenBank/DDBJ whole genome shotgun (WGS) entry which is preliminary data.</text>
</comment>
<reference evidence="1" key="1">
    <citation type="submission" date="2021-01" db="EMBL/GenBank/DDBJ databases">
        <title>Adiantum capillus-veneris genome.</title>
        <authorList>
            <person name="Fang Y."/>
            <person name="Liao Q."/>
        </authorList>
    </citation>
    <scope>NUCLEOTIDE SEQUENCE</scope>
    <source>
        <strain evidence="1">H3</strain>
        <tissue evidence="1">Leaf</tissue>
    </source>
</reference>
<organism evidence="1 2">
    <name type="scientific">Adiantum capillus-veneris</name>
    <name type="common">Maidenhair fern</name>
    <dbReference type="NCBI Taxonomy" id="13818"/>
    <lineage>
        <taxon>Eukaryota</taxon>
        <taxon>Viridiplantae</taxon>
        <taxon>Streptophyta</taxon>
        <taxon>Embryophyta</taxon>
        <taxon>Tracheophyta</taxon>
        <taxon>Polypodiopsida</taxon>
        <taxon>Polypodiidae</taxon>
        <taxon>Polypodiales</taxon>
        <taxon>Pteridineae</taxon>
        <taxon>Pteridaceae</taxon>
        <taxon>Vittarioideae</taxon>
        <taxon>Adiantum</taxon>
    </lineage>
</organism>
<evidence type="ECO:0000313" key="2">
    <source>
        <dbReference type="Proteomes" id="UP000886520"/>
    </source>
</evidence>
<keyword evidence="2" id="KW-1185">Reference proteome</keyword>
<accession>A0A9D4UTV4</accession>
<sequence length="153" mass="17329">MVLVILASYQSPARHPQAHLVFNEPSSRSSLDCQDCIIKLPRHTTDVNDGRSNAVAPPPHLDLRVPSFMWMVAWMSVDKLLLPVQLRQPQLLLCARWQSTARERKPVLGYCTSASDGVNLYSRVSCGPYRQPAKIFRLHGSRVKRVRVFPRLG</sequence>
<name>A0A9D4UTV4_ADICA</name>
<evidence type="ECO:0000313" key="1">
    <source>
        <dbReference type="EMBL" id="KAI5073362.1"/>
    </source>
</evidence>
<dbReference type="EMBL" id="JABFUD020000011">
    <property type="protein sequence ID" value="KAI5073362.1"/>
    <property type="molecule type" value="Genomic_DNA"/>
</dbReference>
<dbReference type="Proteomes" id="UP000886520">
    <property type="component" value="Chromosome 11"/>
</dbReference>
<proteinExistence type="predicted"/>
<gene>
    <name evidence="1" type="ORF">GOP47_0011375</name>
</gene>
<protein>
    <submittedName>
        <fullName evidence="1">Uncharacterized protein</fullName>
    </submittedName>
</protein>